<accession>A0A565CUL7</accession>
<evidence type="ECO:0000313" key="2">
    <source>
        <dbReference type="Proteomes" id="UP000489600"/>
    </source>
</evidence>
<organism evidence="1 2">
    <name type="scientific">Arabis nemorensis</name>
    <dbReference type="NCBI Taxonomy" id="586526"/>
    <lineage>
        <taxon>Eukaryota</taxon>
        <taxon>Viridiplantae</taxon>
        <taxon>Streptophyta</taxon>
        <taxon>Embryophyta</taxon>
        <taxon>Tracheophyta</taxon>
        <taxon>Spermatophyta</taxon>
        <taxon>Magnoliopsida</taxon>
        <taxon>eudicotyledons</taxon>
        <taxon>Gunneridae</taxon>
        <taxon>Pentapetalae</taxon>
        <taxon>rosids</taxon>
        <taxon>malvids</taxon>
        <taxon>Brassicales</taxon>
        <taxon>Brassicaceae</taxon>
        <taxon>Arabideae</taxon>
        <taxon>Arabis</taxon>
    </lineage>
</organism>
<sequence length="97" mass="11635">MDKDWKKLIEVQEDNQKFIIRWELLEEKAREEKTQPQKTQNSSSESTLKFPVKEDCYKAMKIKDGEEDCYKAIETKDEETTKDGDEGVLFKREKWKL</sequence>
<evidence type="ECO:0000313" key="1">
    <source>
        <dbReference type="EMBL" id="VVB17224.1"/>
    </source>
</evidence>
<comment type="caution">
    <text evidence="1">The sequence shown here is derived from an EMBL/GenBank/DDBJ whole genome shotgun (WGS) entry which is preliminary data.</text>
</comment>
<dbReference type="EMBL" id="CABITT030000008">
    <property type="protein sequence ID" value="VVB17224.1"/>
    <property type="molecule type" value="Genomic_DNA"/>
</dbReference>
<proteinExistence type="predicted"/>
<name>A0A565CUL7_9BRAS</name>
<dbReference type="AlphaFoldDB" id="A0A565CUL7"/>
<gene>
    <name evidence="1" type="ORF">ANE_LOCUS27668</name>
</gene>
<protein>
    <submittedName>
        <fullName evidence="1">Uncharacterized protein</fullName>
    </submittedName>
</protein>
<dbReference type="Proteomes" id="UP000489600">
    <property type="component" value="Unassembled WGS sequence"/>
</dbReference>
<reference evidence="1" key="1">
    <citation type="submission" date="2019-07" db="EMBL/GenBank/DDBJ databases">
        <authorList>
            <person name="Dittberner H."/>
        </authorList>
    </citation>
    <scope>NUCLEOTIDE SEQUENCE [LARGE SCALE GENOMIC DNA]</scope>
</reference>
<keyword evidence="2" id="KW-1185">Reference proteome</keyword>